<dbReference type="PANTHER" id="PTHR33112:SF12">
    <property type="entry name" value="HETEROKARYON INCOMPATIBILITY DOMAIN-CONTAINING PROTEIN"/>
    <property type="match status" value="1"/>
</dbReference>
<protein>
    <submittedName>
        <fullName evidence="2">Putative HET protein</fullName>
    </submittedName>
</protein>
<dbReference type="Pfam" id="PF06985">
    <property type="entry name" value="HET"/>
    <property type="match status" value="1"/>
</dbReference>
<evidence type="ECO:0000313" key="2">
    <source>
        <dbReference type="EMBL" id="OAX35616.1"/>
    </source>
</evidence>
<accession>A0A1B7MSN9</accession>
<keyword evidence="3" id="KW-1185">Reference proteome</keyword>
<gene>
    <name evidence="2" type="ORF">K503DRAFT_722721</name>
</gene>
<evidence type="ECO:0000259" key="1">
    <source>
        <dbReference type="Pfam" id="PF06985"/>
    </source>
</evidence>
<dbReference type="Proteomes" id="UP000092154">
    <property type="component" value="Unassembled WGS sequence"/>
</dbReference>
<feature type="domain" description="Heterokaryon incompatibility" evidence="1">
    <location>
        <begin position="221"/>
        <end position="367"/>
    </location>
</feature>
<dbReference type="EMBL" id="KV448483">
    <property type="protein sequence ID" value="OAX35616.1"/>
    <property type="molecule type" value="Genomic_DNA"/>
</dbReference>
<proteinExistence type="predicted"/>
<dbReference type="AlphaFoldDB" id="A0A1B7MSN9"/>
<dbReference type="OrthoDB" id="5125733at2759"/>
<organism evidence="2 3">
    <name type="scientific">Rhizopogon vinicolor AM-OR11-026</name>
    <dbReference type="NCBI Taxonomy" id="1314800"/>
    <lineage>
        <taxon>Eukaryota</taxon>
        <taxon>Fungi</taxon>
        <taxon>Dikarya</taxon>
        <taxon>Basidiomycota</taxon>
        <taxon>Agaricomycotina</taxon>
        <taxon>Agaricomycetes</taxon>
        <taxon>Agaricomycetidae</taxon>
        <taxon>Boletales</taxon>
        <taxon>Suillineae</taxon>
        <taxon>Rhizopogonaceae</taxon>
        <taxon>Rhizopogon</taxon>
    </lineage>
</organism>
<name>A0A1B7MSN9_9AGAM</name>
<dbReference type="InParanoid" id="A0A1B7MSN9"/>
<evidence type="ECO:0000313" key="3">
    <source>
        <dbReference type="Proteomes" id="UP000092154"/>
    </source>
</evidence>
<sequence>MFCLSKRQRKIRADNEDNAPLCSTCSALHLRTILHDGVPQKHPIPLGHLTDILNKYDQCGLCRLLATAIRQTWLLDKMPGIDLTGITCALYAERCGYPKIQNKTLPVLRDICHRLRIETSSRPRDVHTAMMAGQSNLLLEIQLLEDHASKFGRTRELHGRRVSENVDIDLLKRWIHTCENKHRDICEKVWWRGPEDVLPESVRVVDVVRMTIVPAPPTCRYVALSYVWGGPGEGYWTTKANLQQRSIPGGLDIDMLPGTISDTIQLVRQLDERYLWIDALCIVQDDSDDKAVQIGVMELIYGSSTFTVIAVGCTSARDPLPGVRAGTRDPQQQIVKIQGFHLTVPLAVPNEAIASSVWNERGWTYQEVML</sequence>
<dbReference type="InterPro" id="IPR010730">
    <property type="entry name" value="HET"/>
</dbReference>
<dbReference type="PANTHER" id="PTHR33112">
    <property type="entry name" value="DOMAIN PROTEIN, PUTATIVE-RELATED"/>
    <property type="match status" value="1"/>
</dbReference>
<reference evidence="2 3" key="1">
    <citation type="submission" date="2016-06" db="EMBL/GenBank/DDBJ databases">
        <title>Comparative genomics of the ectomycorrhizal sister species Rhizopogon vinicolor and Rhizopogon vesiculosus (Basidiomycota: Boletales) reveals a divergence of the mating type B locus.</title>
        <authorList>
            <consortium name="DOE Joint Genome Institute"/>
            <person name="Mujic A.B."/>
            <person name="Kuo A."/>
            <person name="Tritt A."/>
            <person name="Lipzen A."/>
            <person name="Chen C."/>
            <person name="Johnson J."/>
            <person name="Sharma A."/>
            <person name="Barry K."/>
            <person name="Grigoriev I.V."/>
            <person name="Spatafora J.W."/>
        </authorList>
    </citation>
    <scope>NUCLEOTIDE SEQUENCE [LARGE SCALE GENOMIC DNA]</scope>
    <source>
        <strain evidence="2 3">AM-OR11-026</strain>
    </source>
</reference>
<feature type="non-terminal residue" evidence="2">
    <location>
        <position position="370"/>
    </location>
</feature>
<dbReference type="STRING" id="1314800.A0A1B7MSN9"/>